<accession>A0A7L4YPY1</accession>
<keyword evidence="4" id="KW-0949">S-adenosyl-L-methionine</keyword>
<dbReference type="OrthoDB" id="9815856at2"/>
<gene>
    <name evidence="7" type="primary">cobA</name>
    <name evidence="7" type="ORF">EK0264_14285</name>
</gene>
<dbReference type="GO" id="GO:0004851">
    <property type="term" value="F:uroporphyrin-III C-methyltransferase activity"/>
    <property type="evidence" value="ECO:0007669"/>
    <property type="project" value="UniProtKB-EC"/>
</dbReference>
<evidence type="ECO:0000256" key="4">
    <source>
        <dbReference type="ARBA" id="ARBA00022691"/>
    </source>
</evidence>
<reference evidence="7 8" key="1">
    <citation type="journal article" date="2018" name="Int. J. Syst. Evol. Microbiol.">
        <title>Epidermidibacterium keratini gen. nov., sp. nov., a member of the family Sporichthyaceae, isolated from keratin epidermis.</title>
        <authorList>
            <person name="Lee D.G."/>
            <person name="Trujillo M.E."/>
            <person name="Kang S."/>
            <person name="Nam J.J."/>
            <person name="Kim Y.J."/>
        </authorList>
    </citation>
    <scope>NUCLEOTIDE SEQUENCE [LARGE SCALE GENOMIC DNA]</scope>
    <source>
        <strain evidence="7 8">EPI-7</strain>
    </source>
</reference>
<dbReference type="Gene3D" id="3.30.950.10">
    <property type="entry name" value="Methyltransferase, Cobalt-precorrin-4 Transmethylase, Domain 2"/>
    <property type="match status" value="1"/>
</dbReference>
<dbReference type="Pfam" id="PF00590">
    <property type="entry name" value="TP_methylase"/>
    <property type="match status" value="1"/>
</dbReference>
<dbReference type="EC" id="2.1.1.107" evidence="1"/>
<dbReference type="AlphaFoldDB" id="A0A7L4YPY1"/>
<evidence type="ECO:0000256" key="1">
    <source>
        <dbReference type="ARBA" id="ARBA00012162"/>
    </source>
</evidence>
<dbReference type="NCBIfam" id="NF004790">
    <property type="entry name" value="PRK06136.1"/>
    <property type="match status" value="1"/>
</dbReference>
<dbReference type="InterPro" id="IPR050161">
    <property type="entry name" value="Siro_Cobalamin_biosynth"/>
</dbReference>
<keyword evidence="5" id="KW-0627">Porphyrin biosynthesis</keyword>
<evidence type="ECO:0000259" key="6">
    <source>
        <dbReference type="Pfam" id="PF00590"/>
    </source>
</evidence>
<dbReference type="InterPro" id="IPR006366">
    <property type="entry name" value="CobA/CysG_C"/>
</dbReference>
<dbReference type="PANTHER" id="PTHR45790">
    <property type="entry name" value="SIROHEME SYNTHASE-RELATED"/>
    <property type="match status" value="1"/>
</dbReference>
<keyword evidence="8" id="KW-1185">Reference proteome</keyword>
<organism evidence="7 8">
    <name type="scientific">Epidermidibacterium keratini</name>
    <dbReference type="NCBI Taxonomy" id="1891644"/>
    <lineage>
        <taxon>Bacteria</taxon>
        <taxon>Bacillati</taxon>
        <taxon>Actinomycetota</taxon>
        <taxon>Actinomycetes</taxon>
        <taxon>Sporichthyales</taxon>
        <taxon>Sporichthyaceae</taxon>
        <taxon>Epidermidibacterium</taxon>
    </lineage>
</organism>
<keyword evidence="3 7" id="KW-0808">Transferase</keyword>
<sequence length="252" mass="26260">MDERGGRVVLVGGGPGDPDLITVRGHDALLRADVIVADRLGPASLLREIGVRGEVIDVGKRPYHHPVPQERINELLIERARRGEYVVRLKGGDPFVFGRGGEEVLACERAGVRVEVVPGVSSAIAAPAAARVPVTHRGVATGMLVISGHDELSYDVLARWPHTIVVLMGMARLPEIAAGLIAHGMPASRPAAVVQQAHTDRQGTVRGELGTIAGASLRAGLGNPAVIVIGEVVDVLGEPASTPPLRALAALG</sequence>
<dbReference type="GO" id="GO:0032259">
    <property type="term" value="P:methylation"/>
    <property type="evidence" value="ECO:0007669"/>
    <property type="project" value="UniProtKB-KW"/>
</dbReference>
<dbReference type="InParanoid" id="A0A7L4YPY1"/>
<evidence type="ECO:0000313" key="8">
    <source>
        <dbReference type="Proteomes" id="UP000463857"/>
    </source>
</evidence>
<dbReference type="GO" id="GO:0019354">
    <property type="term" value="P:siroheme biosynthetic process"/>
    <property type="evidence" value="ECO:0007669"/>
    <property type="project" value="InterPro"/>
</dbReference>
<dbReference type="InterPro" id="IPR014777">
    <property type="entry name" value="4pyrrole_Mease_sub1"/>
</dbReference>
<evidence type="ECO:0000313" key="7">
    <source>
        <dbReference type="EMBL" id="QHC01335.1"/>
    </source>
</evidence>
<keyword evidence="2 7" id="KW-0489">Methyltransferase</keyword>
<dbReference type="InterPro" id="IPR014776">
    <property type="entry name" value="4pyrrole_Mease_sub2"/>
</dbReference>
<dbReference type="EMBL" id="CP047156">
    <property type="protein sequence ID" value="QHC01335.1"/>
    <property type="molecule type" value="Genomic_DNA"/>
</dbReference>
<proteinExistence type="predicted"/>
<dbReference type="Gene3D" id="3.40.1010.10">
    <property type="entry name" value="Cobalt-precorrin-4 Transmethylase, Domain 1"/>
    <property type="match status" value="1"/>
</dbReference>
<dbReference type="Proteomes" id="UP000463857">
    <property type="component" value="Chromosome"/>
</dbReference>
<evidence type="ECO:0000256" key="5">
    <source>
        <dbReference type="ARBA" id="ARBA00023244"/>
    </source>
</evidence>
<dbReference type="CDD" id="cd11642">
    <property type="entry name" value="SUMT"/>
    <property type="match status" value="1"/>
</dbReference>
<dbReference type="FunFam" id="3.40.1010.10:FF:000001">
    <property type="entry name" value="Siroheme synthase"/>
    <property type="match status" value="1"/>
</dbReference>
<name>A0A7L4YPY1_9ACTN</name>
<dbReference type="InterPro" id="IPR000878">
    <property type="entry name" value="4pyrrol_Mease"/>
</dbReference>
<dbReference type="RefSeq" id="WP_159546472.1">
    <property type="nucleotide sequence ID" value="NZ_CP047156.1"/>
</dbReference>
<dbReference type="NCBIfam" id="TIGR01469">
    <property type="entry name" value="cobA_cysG_Cterm"/>
    <property type="match status" value="1"/>
</dbReference>
<evidence type="ECO:0000256" key="3">
    <source>
        <dbReference type="ARBA" id="ARBA00022679"/>
    </source>
</evidence>
<feature type="domain" description="Tetrapyrrole methylase" evidence="6">
    <location>
        <begin position="7"/>
        <end position="212"/>
    </location>
</feature>
<dbReference type="InterPro" id="IPR035996">
    <property type="entry name" value="4pyrrol_Methylase_sf"/>
</dbReference>
<evidence type="ECO:0000256" key="2">
    <source>
        <dbReference type="ARBA" id="ARBA00022603"/>
    </source>
</evidence>
<dbReference type="KEGG" id="eke:EK0264_14285"/>
<dbReference type="PANTHER" id="PTHR45790:SF3">
    <property type="entry name" value="S-ADENOSYL-L-METHIONINE-DEPENDENT UROPORPHYRINOGEN III METHYLTRANSFERASE, CHLOROPLASTIC"/>
    <property type="match status" value="1"/>
</dbReference>
<protein>
    <recommendedName>
        <fullName evidence="1">uroporphyrinogen-III C-methyltransferase</fullName>
        <ecNumber evidence="1">2.1.1.107</ecNumber>
    </recommendedName>
</protein>
<dbReference type="SUPFAM" id="SSF53790">
    <property type="entry name" value="Tetrapyrrole methylase"/>
    <property type="match status" value="1"/>
</dbReference>